<evidence type="ECO:0000256" key="1">
    <source>
        <dbReference type="SAM" id="MobiDB-lite"/>
    </source>
</evidence>
<comment type="caution">
    <text evidence="3">The sequence shown here is derived from an EMBL/GenBank/DDBJ whole genome shotgun (WGS) entry which is preliminary data.</text>
</comment>
<keyword evidence="2" id="KW-0812">Transmembrane</keyword>
<keyword evidence="2" id="KW-1133">Transmembrane helix</keyword>
<organism evidence="3 4">
    <name type="scientific">Nocardiopsis tropica</name>
    <dbReference type="NCBI Taxonomy" id="109330"/>
    <lineage>
        <taxon>Bacteria</taxon>
        <taxon>Bacillati</taxon>
        <taxon>Actinomycetota</taxon>
        <taxon>Actinomycetes</taxon>
        <taxon>Streptosporangiales</taxon>
        <taxon>Nocardiopsidaceae</taxon>
        <taxon>Nocardiopsis</taxon>
    </lineage>
</organism>
<dbReference type="RefSeq" id="WP_330158641.1">
    <property type="nucleotide sequence ID" value="NZ_BAAAJA010000018.1"/>
</dbReference>
<evidence type="ECO:0000256" key="2">
    <source>
        <dbReference type="SAM" id="Phobius"/>
    </source>
</evidence>
<feature type="transmembrane region" description="Helical" evidence="2">
    <location>
        <begin position="306"/>
        <end position="326"/>
    </location>
</feature>
<feature type="region of interest" description="Disordered" evidence="1">
    <location>
        <begin position="158"/>
        <end position="302"/>
    </location>
</feature>
<evidence type="ECO:0000313" key="3">
    <source>
        <dbReference type="EMBL" id="MEE2051525.1"/>
    </source>
</evidence>
<reference evidence="3 4" key="1">
    <citation type="submission" date="2023-07" db="EMBL/GenBank/DDBJ databases">
        <authorList>
            <person name="Girao M."/>
            <person name="Carvalho M.F."/>
        </authorList>
    </citation>
    <scope>NUCLEOTIDE SEQUENCE [LARGE SCALE GENOMIC DNA]</scope>
    <source>
        <strain evidence="3 4">66/93</strain>
    </source>
</reference>
<evidence type="ECO:0000313" key="4">
    <source>
        <dbReference type="Proteomes" id="UP001348641"/>
    </source>
</evidence>
<proteinExistence type="predicted"/>
<feature type="compositionally biased region" description="Gly residues" evidence="1">
    <location>
        <begin position="217"/>
        <end position="226"/>
    </location>
</feature>
<feature type="compositionally biased region" description="Low complexity" evidence="1">
    <location>
        <begin position="181"/>
        <end position="216"/>
    </location>
</feature>
<dbReference type="EMBL" id="JAUUCC010000031">
    <property type="protein sequence ID" value="MEE2051525.1"/>
    <property type="molecule type" value="Genomic_DNA"/>
</dbReference>
<keyword evidence="2" id="KW-0472">Membrane</keyword>
<gene>
    <name evidence="3" type="ORF">Q8A49_13585</name>
</gene>
<protein>
    <submittedName>
        <fullName evidence="3">Uncharacterized protein</fullName>
    </submittedName>
</protein>
<dbReference type="Proteomes" id="UP001348641">
    <property type="component" value="Unassembled WGS sequence"/>
</dbReference>
<name>A0ABU7KQF2_9ACTN</name>
<sequence length="344" mass="34063">MPLNAASSPPSHRRRRTGVVLGAVFVGSGLVAVMSPAYADQTGSESPSPAPVPSAAVAFENSASEVEPGSPAPPNAVTAVNTGGLAVCLLDLEVRGEGFTASGFHRQEVAPGAEASAGVVTGSPRRSTDVVATLIYALAEEGTDCSVLDPSATRTVSTGTWSVSMAKPDPSPSPTGGPTGGPTETPTETPTGTPTEEPTRTPSDPPSSSDPAPTRSPGGGGGGGGGGRDRDSSSPTASPGTPRGGVGDVPTTGAEIPTLPRNDADLPEVAPGSEDLAELPLVSPPSDDDLDGTEVAADHGDMGPNMAPAVLLAALLLALLLAAPLAPVRRVRIGGGYQGKRRKG</sequence>
<accession>A0ABU7KQF2</accession>